<dbReference type="AlphaFoldDB" id="A0A9Q1HEE0"/>
<dbReference type="GO" id="GO:0005813">
    <property type="term" value="C:centrosome"/>
    <property type="evidence" value="ECO:0007669"/>
    <property type="project" value="TreeGrafter"/>
</dbReference>
<keyword evidence="4" id="KW-1185">Reference proteome</keyword>
<dbReference type="EMBL" id="JAIZAY010000002">
    <property type="protein sequence ID" value="KAJ8046527.1"/>
    <property type="molecule type" value="Genomic_DNA"/>
</dbReference>
<gene>
    <name evidence="3" type="ORF">HOLleu_05221</name>
</gene>
<feature type="region of interest" description="Disordered" evidence="2">
    <location>
        <begin position="1"/>
        <end position="30"/>
    </location>
</feature>
<dbReference type="PANTHER" id="PTHR22091:SF1">
    <property type="entry name" value="COILED-COIL DOMAIN-CONTAINING PROTEIN 77"/>
    <property type="match status" value="1"/>
</dbReference>
<feature type="coiled-coil region" evidence="1">
    <location>
        <begin position="245"/>
        <end position="301"/>
    </location>
</feature>
<protein>
    <submittedName>
        <fullName evidence="3">Coiled-coil domain-containing protein 77</fullName>
    </submittedName>
</protein>
<feature type="coiled-coil region" evidence="1">
    <location>
        <begin position="327"/>
        <end position="464"/>
    </location>
</feature>
<dbReference type="OrthoDB" id="191169at2759"/>
<dbReference type="PANTHER" id="PTHR22091">
    <property type="entry name" value="COILED-COIL DOMAIN-CONTAINING PROTEIN 77"/>
    <property type="match status" value="1"/>
</dbReference>
<organism evidence="3 4">
    <name type="scientific">Holothuria leucospilota</name>
    <name type="common">Black long sea cucumber</name>
    <name type="synonym">Mertensiothuria leucospilota</name>
    <dbReference type="NCBI Taxonomy" id="206669"/>
    <lineage>
        <taxon>Eukaryota</taxon>
        <taxon>Metazoa</taxon>
        <taxon>Echinodermata</taxon>
        <taxon>Eleutherozoa</taxon>
        <taxon>Echinozoa</taxon>
        <taxon>Holothuroidea</taxon>
        <taxon>Aspidochirotacea</taxon>
        <taxon>Aspidochirotida</taxon>
        <taxon>Holothuriidae</taxon>
        <taxon>Holothuria</taxon>
    </lineage>
</organism>
<dbReference type="Proteomes" id="UP001152320">
    <property type="component" value="Chromosome 2"/>
</dbReference>
<sequence>MAYPRDHRQTRTPRRTPTDAQMSSIESVSRSNELFYTEEENDSEVKIPSVNERLGYLRPSRELLEYYRKKIAEFDEEHEVMLNKLEKYKMTYEQQHNAQWEIRQREEEIAELQKALSDMQVFLFQEREQVLRLYAENDRLKIREMEDRKRIQHLLSLGPPGEPEVTYFHKEPPAKAVVRQRKPLKQHPHTHDGNGIGLQSEVLKTGRATQRHTRGKTTASTLKKGKTRAVQDENEDPNGKTEPDSEVLMLQIEALQAQLEEQTRLAKEQADALLEDRRVRTEELQTVIDRDRDKNESLQAKLHHTQNLLYDSTKDFLELKYQGRAKEKAWMAEKDRLLRELDRCKEQLNVSKEDVLHISDHVLEQRQAQSLEMESMEQQLDQAQRLAEMYREQVISLEERLSRIREKEDVSKEVFKERTEKLSKRLQLMNKRYEALEKRRNLEVEGFKNDIKILRTRLKEVEKQLYKVTLGFGEDGDMRMLKDVHRTAKRSKRMQSDLHQLKAAIYGMENDLRCL</sequence>
<comment type="caution">
    <text evidence="3">The sequence shown here is derived from an EMBL/GenBank/DDBJ whole genome shotgun (WGS) entry which is preliminary data.</text>
</comment>
<evidence type="ECO:0000256" key="1">
    <source>
        <dbReference type="SAM" id="Coils"/>
    </source>
</evidence>
<evidence type="ECO:0000313" key="3">
    <source>
        <dbReference type="EMBL" id="KAJ8046527.1"/>
    </source>
</evidence>
<accession>A0A9Q1HEE0</accession>
<proteinExistence type="predicted"/>
<name>A0A9Q1HEE0_HOLLE</name>
<dbReference type="InterPro" id="IPR037696">
    <property type="entry name" value="CCDC77"/>
</dbReference>
<reference evidence="3" key="1">
    <citation type="submission" date="2021-10" db="EMBL/GenBank/DDBJ databases">
        <title>Tropical sea cucumber genome reveals ecological adaptation and Cuvierian tubules defense mechanism.</title>
        <authorList>
            <person name="Chen T."/>
        </authorList>
    </citation>
    <scope>NUCLEOTIDE SEQUENCE</scope>
    <source>
        <strain evidence="3">Nanhai2018</strain>
        <tissue evidence="3">Muscle</tissue>
    </source>
</reference>
<keyword evidence="1" id="KW-0175">Coiled coil</keyword>
<feature type="compositionally biased region" description="Polar residues" evidence="2">
    <location>
        <begin position="19"/>
        <end position="30"/>
    </location>
</feature>
<evidence type="ECO:0000256" key="2">
    <source>
        <dbReference type="SAM" id="MobiDB-lite"/>
    </source>
</evidence>
<feature type="region of interest" description="Disordered" evidence="2">
    <location>
        <begin position="205"/>
        <end position="244"/>
    </location>
</feature>
<evidence type="ECO:0000313" key="4">
    <source>
        <dbReference type="Proteomes" id="UP001152320"/>
    </source>
</evidence>